<dbReference type="EnsemblPlants" id="PGSC0003DMT400085915">
    <property type="protein sequence ID" value="PGSC0003DMT400085915"/>
    <property type="gene ID" value="PGSC0003DMG400035486"/>
</dbReference>
<dbReference type="PaxDb" id="4113-PGSC0003DMT400085915"/>
<proteinExistence type="predicted"/>
<evidence type="ECO:0000313" key="2">
    <source>
        <dbReference type="Proteomes" id="UP000011115"/>
    </source>
</evidence>
<dbReference type="Proteomes" id="UP000011115">
    <property type="component" value="Unassembled WGS sequence"/>
</dbReference>
<accession>M1DAK0</accession>
<keyword evidence="2" id="KW-1185">Reference proteome</keyword>
<reference evidence="1" key="2">
    <citation type="submission" date="2015-06" db="UniProtKB">
        <authorList>
            <consortium name="EnsemblPlants"/>
        </authorList>
    </citation>
    <scope>IDENTIFICATION</scope>
    <source>
        <strain evidence="1">DM1-3 516 R44</strain>
    </source>
</reference>
<dbReference type="HOGENOM" id="CLU_1621881_0_0_1"/>
<protein>
    <submittedName>
        <fullName evidence="1">Uncharacterized protein</fullName>
    </submittedName>
</protein>
<dbReference type="InParanoid" id="M1DAK0"/>
<dbReference type="Gramene" id="PGSC0003DMT400085915">
    <property type="protein sequence ID" value="PGSC0003DMT400085915"/>
    <property type="gene ID" value="PGSC0003DMG400035486"/>
</dbReference>
<dbReference type="AlphaFoldDB" id="M1DAK0"/>
<name>M1DAK0_SOLTU</name>
<organism evidence="1 2">
    <name type="scientific">Solanum tuberosum</name>
    <name type="common">Potato</name>
    <dbReference type="NCBI Taxonomy" id="4113"/>
    <lineage>
        <taxon>Eukaryota</taxon>
        <taxon>Viridiplantae</taxon>
        <taxon>Streptophyta</taxon>
        <taxon>Embryophyta</taxon>
        <taxon>Tracheophyta</taxon>
        <taxon>Spermatophyta</taxon>
        <taxon>Magnoliopsida</taxon>
        <taxon>eudicotyledons</taxon>
        <taxon>Gunneridae</taxon>
        <taxon>Pentapetalae</taxon>
        <taxon>asterids</taxon>
        <taxon>lamiids</taxon>
        <taxon>Solanales</taxon>
        <taxon>Solanaceae</taxon>
        <taxon>Solanoideae</taxon>
        <taxon>Solaneae</taxon>
        <taxon>Solanum</taxon>
    </lineage>
</organism>
<reference evidence="2" key="1">
    <citation type="journal article" date="2011" name="Nature">
        <title>Genome sequence and analysis of the tuber crop potato.</title>
        <authorList>
            <consortium name="The Potato Genome Sequencing Consortium"/>
        </authorList>
    </citation>
    <scope>NUCLEOTIDE SEQUENCE [LARGE SCALE GENOMIC DNA]</scope>
    <source>
        <strain evidence="2">cv. DM1-3 516 R44</strain>
    </source>
</reference>
<sequence length="164" mass="18074">MKATVVLHLGWWSAGSSSRTLPRPVIKTTTHGGLRGLMLELGKLCLIPLAFLRLMKWSMTCEGLCGTLLLGLGVNHRQVDGPWFLSWCPNHEPYHDSCEGPRTLKATVVLQFGWWSAGSGSRTLPRPVILTTTRRGLPGLMPEIGRFCIVPTSLPKAREVVHVP</sequence>
<evidence type="ECO:0000313" key="1">
    <source>
        <dbReference type="EnsemblPlants" id="PGSC0003DMT400085915"/>
    </source>
</evidence>